<feature type="transmembrane region" description="Helical" evidence="1">
    <location>
        <begin position="322"/>
        <end position="340"/>
    </location>
</feature>
<evidence type="ECO:0000256" key="1">
    <source>
        <dbReference type="SAM" id="Phobius"/>
    </source>
</evidence>
<accession>A0ABT9YTD2</accession>
<feature type="transmembrane region" description="Helical" evidence="1">
    <location>
        <begin position="286"/>
        <end position="310"/>
    </location>
</feature>
<keyword evidence="3" id="KW-1185">Reference proteome</keyword>
<dbReference type="EMBL" id="JAUSTM010000020">
    <property type="protein sequence ID" value="MDQ0223238.1"/>
    <property type="molecule type" value="Genomic_DNA"/>
</dbReference>
<dbReference type="CDD" id="cd21416">
    <property type="entry name" value="HDC_protein"/>
    <property type="match status" value="1"/>
</dbReference>
<feature type="transmembrane region" description="Helical" evidence="1">
    <location>
        <begin position="88"/>
        <end position="106"/>
    </location>
</feature>
<protein>
    <recommendedName>
        <fullName evidence="4">Na+/glutamate symporter</fullName>
    </recommendedName>
</protein>
<keyword evidence="1" id="KW-0812">Transmembrane</keyword>
<feature type="transmembrane region" description="Helical" evidence="1">
    <location>
        <begin position="144"/>
        <end position="167"/>
    </location>
</feature>
<dbReference type="Proteomes" id="UP001223079">
    <property type="component" value="Unassembled WGS sequence"/>
</dbReference>
<evidence type="ECO:0008006" key="4">
    <source>
        <dbReference type="Google" id="ProtNLM"/>
    </source>
</evidence>
<dbReference type="RefSeq" id="WP_307122388.1">
    <property type="nucleotide sequence ID" value="NZ_JAUSTM010000020.1"/>
</dbReference>
<feature type="transmembrane region" description="Helical" evidence="1">
    <location>
        <begin position="113"/>
        <end position="132"/>
    </location>
</feature>
<gene>
    <name evidence="2" type="ORF">J2S23_001813</name>
</gene>
<keyword evidence="1" id="KW-1133">Transmembrane helix</keyword>
<proteinExistence type="predicted"/>
<feature type="transmembrane region" description="Helical" evidence="1">
    <location>
        <begin position="233"/>
        <end position="252"/>
    </location>
</feature>
<comment type="caution">
    <text evidence="2">The sequence shown here is derived from an EMBL/GenBank/DDBJ whole genome shotgun (WGS) entry which is preliminary data.</text>
</comment>
<organism evidence="2 3">
    <name type="scientific">Streptococcus moroccensis</name>
    <dbReference type="NCBI Taxonomy" id="1451356"/>
    <lineage>
        <taxon>Bacteria</taxon>
        <taxon>Bacillati</taxon>
        <taxon>Bacillota</taxon>
        <taxon>Bacilli</taxon>
        <taxon>Lactobacillales</taxon>
        <taxon>Streptococcaceae</taxon>
        <taxon>Streptococcus</taxon>
    </lineage>
</organism>
<name>A0ABT9YTD2_9STRE</name>
<dbReference type="InterPro" id="IPR049576">
    <property type="entry name" value="HDC-like"/>
</dbReference>
<feature type="transmembrane region" description="Helical" evidence="1">
    <location>
        <begin position="59"/>
        <end position="76"/>
    </location>
</feature>
<evidence type="ECO:0000313" key="2">
    <source>
        <dbReference type="EMBL" id="MDQ0223238.1"/>
    </source>
</evidence>
<feature type="transmembrane region" description="Helical" evidence="1">
    <location>
        <begin position="27"/>
        <end position="47"/>
    </location>
</feature>
<evidence type="ECO:0000313" key="3">
    <source>
        <dbReference type="Proteomes" id="UP001223079"/>
    </source>
</evidence>
<reference evidence="2 3" key="1">
    <citation type="submission" date="2023-07" db="EMBL/GenBank/DDBJ databases">
        <title>Genomic Encyclopedia of Type Strains, Phase IV (KMG-IV): sequencing the most valuable type-strain genomes for metagenomic binning, comparative biology and taxonomic classification.</title>
        <authorList>
            <person name="Goeker M."/>
        </authorList>
    </citation>
    <scope>NUCLEOTIDE SEQUENCE [LARGE SCALE GENOMIC DNA]</scope>
    <source>
        <strain evidence="2 3">DSM 105143</strain>
    </source>
</reference>
<feature type="transmembrane region" description="Helical" evidence="1">
    <location>
        <begin position="360"/>
        <end position="387"/>
    </location>
</feature>
<sequence>MPAIISLAILLVLFALSELIALKTRAMISSVLALAFLMLIGFWTGLIPATSFDDTGIKVFGNLMAGLLITSLGTTLDFPEIKRQGKVVAFALMGLLGSSLLIFLGGKLLGLQDFALAGLPIFAGGNAATLVITSALEGKGLETVVTFCIALLILQKFVGIPVASYCLRQEAKSYLKRFRSGQAETSVDTNTAATKRKLLEIPAKLQKPSTYLAKLALVTCLSFYLSGLTGGKIHFFVVCLLLGMFAFALGFLEQGILAKTQSDGLIMFLVTVLIFSNLSSTTPEMIVSIIFPLIAIMGLGVLGVIVMGLLASKVFKTSPYMAIALGISCTFGFPTTMLMPKEMATSIGSTDDERQAIESYLLPKMLVAGIVTVTIASVLMAGLVIAYF</sequence>
<keyword evidence="1" id="KW-0472">Membrane</keyword>
<feature type="transmembrane region" description="Helical" evidence="1">
    <location>
        <begin position="264"/>
        <end position="280"/>
    </location>
</feature>